<dbReference type="CDD" id="cd17932">
    <property type="entry name" value="DEXQc_UvrD"/>
    <property type="match status" value="1"/>
</dbReference>
<evidence type="ECO:0000256" key="4">
    <source>
        <dbReference type="ARBA" id="ARBA00022806"/>
    </source>
</evidence>
<reference evidence="12" key="1">
    <citation type="submission" date="2021-02" db="EMBL/GenBank/DDBJ databases">
        <title>Infant gut strain persistence is associated with maternal origin, phylogeny, and functional potential including surface adhesion and iron acquisition.</title>
        <authorList>
            <person name="Lou Y.C."/>
        </authorList>
    </citation>
    <scope>NUCLEOTIDE SEQUENCE</scope>
    <source>
        <strain evidence="12">L3_101_367G1_dasL3_101_367G1_metabat.metabat.26</strain>
    </source>
</reference>
<dbReference type="EC" id="5.6.2.4" evidence="8"/>
<evidence type="ECO:0000256" key="7">
    <source>
        <dbReference type="ARBA" id="ARBA00034617"/>
    </source>
</evidence>
<dbReference type="GO" id="GO:0016787">
    <property type="term" value="F:hydrolase activity"/>
    <property type="evidence" value="ECO:0007669"/>
    <property type="project" value="UniProtKB-UniRule"/>
</dbReference>
<evidence type="ECO:0000256" key="2">
    <source>
        <dbReference type="ARBA" id="ARBA00022741"/>
    </source>
</evidence>
<proteinExistence type="inferred from homology"/>
<keyword evidence="3 10" id="KW-0378">Hydrolase</keyword>
<dbReference type="Pfam" id="PF00580">
    <property type="entry name" value="UvrD-helicase"/>
    <property type="match status" value="2"/>
</dbReference>
<dbReference type="InterPro" id="IPR014017">
    <property type="entry name" value="DNA_helicase_UvrD-like_C"/>
</dbReference>
<dbReference type="PROSITE" id="PS51198">
    <property type="entry name" value="UVRD_HELICASE_ATP_BIND"/>
    <property type="match status" value="1"/>
</dbReference>
<dbReference type="InterPro" id="IPR000212">
    <property type="entry name" value="DNA_helicase_UvrD/REP"/>
</dbReference>
<sequence>MDNDFTFLVQLNPKQRDVCISENNYVLTACPGSGKTRTITYRLAYLDKKYIPSRLLNIAITYTNRAADEIYSRLDSMSIDESSIWTGTIHQFCMHFIIRPYAMYSEQLCHGYHIVDEFIKKQYLAEINSALRIHATQSDLFSNPIIKAAYRERLRSNKEIDFDMILELSDTLLSEHPFIAENISHIIRSIHVDEFQDTNALQYSILAKIVQANKKINIMFVGDANQAIYSGLGGIAKTPEELAHQFGVSFETANLTGCYRSTQRIIDYYSNFEVVPSTIEAISDIKNMQGTIFYDHTIYKDDLPHKIAQIILLHLSSGIPAHDICVVAPQWFQIYPLAKKLRDELPSVNFDAPDIAPFKYDPMNPFYLLAKLFFTTPGTNVRVRKRIVSEFSDILESEYHVAFPEGYDTYSLLKIINSAPKNTNDGLMFYQQAITHVFQHLRIPFEPETPLHKTYVSFLKKTEDRIRQFQLPYNCDDLYAYFKERDGVVINTIHGIKGEEYTVVIGYDLLNGHLPNWNIIKNKNETLKLLYVLCSRAKSALYLFSETGRTTRTGHPLTSTNELYNVRYHYDTA</sequence>
<evidence type="ECO:0000256" key="10">
    <source>
        <dbReference type="PROSITE-ProRule" id="PRU00560"/>
    </source>
</evidence>
<keyword evidence="2 10" id="KW-0547">Nucleotide-binding</keyword>
<comment type="catalytic activity">
    <reaction evidence="7">
        <text>Couples ATP hydrolysis with the unwinding of duplex DNA by translocating in the 3'-5' direction.</text>
        <dbReference type="EC" id="5.6.2.4"/>
    </reaction>
</comment>
<organism evidence="12 13">
    <name type="scientific">Faecalibacterium prausnitzii</name>
    <dbReference type="NCBI Taxonomy" id="853"/>
    <lineage>
        <taxon>Bacteria</taxon>
        <taxon>Bacillati</taxon>
        <taxon>Bacillota</taxon>
        <taxon>Clostridia</taxon>
        <taxon>Eubacteriales</taxon>
        <taxon>Oscillospiraceae</taxon>
        <taxon>Faecalibacterium</taxon>
    </lineage>
</organism>
<gene>
    <name evidence="12" type="ORF">KHW66_09975</name>
</gene>
<comment type="catalytic activity">
    <reaction evidence="9">
        <text>ATP + H2O = ADP + phosphate + H(+)</text>
        <dbReference type="Rhea" id="RHEA:13065"/>
        <dbReference type="ChEBI" id="CHEBI:15377"/>
        <dbReference type="ChEBI" id="CHEBI:15378"/>
        <dbReference type="ChEBI" id="CHEBI:30616"/>
        <dbReference type="ChEBI" id="CHEBI:43474"/>
        <dbReference type="ChEBI" id="CHEBI:456216"/>
        <dbReference type="EC" id="5.6.2.4"/>
    </reaction>
</comment>
<dbReference type="GO" id="GO:0003677">
    <property type="term" value="F:DNA binding"/>
    <property type="evidence" value="ECO:0007669"/>
    <property type="project" value="InterPro"/>
</dbReference>
<dbReference type="InterPro" id="IPR014016">
    <property type="entry name" value="UvrD-like_ATP-bd"/>
</dbReference>
<evidence type="ECO:0000256" key="8">
    <source>
        <dbReference type="ARBA" id="ARBA00034808"/>
    </source>
</evidence>
<evidence type="ECO:0000259" key="11">
    <source>
        <dbReference type="PROSITE" id="PS51198"/>
    </source>
</evidence>
<dbReference type="GO" id="GO:0005524">
    <property type="term" value="F:ATP binding"/>
    <property type="evidence" value="ECO:0007669"/>
    <property type="project" value="UniProtKB-UniRule"/>
</dbReference>
<dbReference type="GO" id="GO:0005829">
    <property type="term" value="C:cytosol"/>
    <property type="evidence" value="ECO:0007669"/>
    <property type="project" value="TreeGrafter"/>
</dbReference>
<keyword evidence="6" id="KW-0413">Isomerase</keyword>
<feature type="binding site" evidence="10">
    <location>
        <begin position="29"/>
        <end position="36"/>
    </location>
    <ligand>
        <name>ATP</name>
        <dbReference type="ChEBI" id="CHEBI:30616"/>
    </ligand>
</feature>
<name>A0A943G109_9FIRM</name>
<dbReference type="Gene3D" id="1.10.10.160">
    <property type="match status" value="2"/>
</dbReference>
<evidence type="ECO:0000256" key="5">
    <source>
        <dbReference type="ARBA" id="ARBA00022840"/>
    </source>
</evidence>
<feature type="domain" description="UvrD-like helicase ATP-binding" evidence="11">
    <location>
        <begin position="8"/>
        <end position="262"/>
    </location>
</feature>
<evidence type="ECO:0000256" key="1">
    <source>
        <dbReference type="ARBA" id="ARBA00009922"/>
    </source>
</evidence>
<dbReference type="EMBL" id="JAGZAM010000019">
    <property type="protein sequence ID" value="MBS5688303.1"/>
    <property type="molecule type" value="Genomic_DNA"/>
</dbReference>
<dbReference type="AlphaFoldDB" id="A0A943G109"/>
<evidence type="ECO:0000256" key="3">
    <source>
        <dbReference type="ARBA" id="ARBA00022801"/>
    </source>
</evidence>
<evidence type="ECO:0000256" key="6">
    <source>
        <dbReference type="ARBA" id="ARBA00023235"/>
    </source>
</evidence>
<dbReference type="GO" id="GO:0043138">
    <property type="term" value="F:3'-5' DNA helicase activity"/>
    <property type="evidence" value="ECO:0007669"/>
    <property type="project" value="UniProtKB-EC"/>
</dbReference>
<accession>A0A943G109</accession>
<evidence type="ECO:0000313" key="12">
    <source>
        <dbReference type="EMBL" id="MBS5688303.1"/>
    </source>
</evidence>
<evidence type="ECO:0000313" key="13">
    <source>
        <dbReference type="Proteomes" id="UP000733372"/>
    </source>
</evidence>
<comment type="similarity">
    <text evidence="1">Belongs to the helicase family. UvrD subfamily.</text>
</comment>
<keyword evidence="4 10" id="KW-0347">Helicase</keyword>
<dbReference type="InterPro" id="IPR013986">
    <property type="entry name" value="DExx_box_DNA_helicase_dom_sf"/>
</dbReference>
<dbReference type="PANTHER" id="PTHR11070:SF67">
    <property type="entry name" value="DNA 3'-5' HELICASE"/>
    <property type="match status" value="1"/>
</dbReference>
<dbReference type="InterPro" id="IPR027417">
    <property type="entry name" value="P-loop_NTPase"/>
</dbReference>
<evidence type="ECO:0000256" key="9">
    <source>
        <dbReference type="ARBA" id="ARBA00048988"/>
    </source>
</evidence>
<protein>
    <recommendedName>
        <fullName evidence="8">DNA 3'-5' helicase</fullName>
        <ecNumber evidence="8">5.6.2.4</ecNumber>
    </recommendedName>
</protein>
<dbReference type="SUPFAM" id="SSF52540">
    <property type="entry name" value="P-loop containing nucleoside triphosphate hydrolases"/>
    <property type="match status" value="1"/>
</dbReference>
<dbReference type="Proteomes" id="UP000733372">
    <property type="component" value="Unassembled WGS sequence"/>
</dbReference>
<keyword evidence="5 10" id="KW-0067">ATP-binding</keyword>
<dbReference type="Pfam" id="PF13361">
    <property type="entry name" value="UvrD_C"/>
    <property type="match status" value="1"/>
</dbReference>
<dbReference type="Gene3D" id="3.40.50.300">
    <property type="entry name" value="P-loop containing nucleotide triphosphate hydrolases"/>
    <property type="match status" value="3"/>
</dbReference>
<dbReference type="PANTHER" id="PTHR11070">
    <property type="entry name" value="UVRD / RECB / PCRA DNA HELICASE FAMILY MEMBER"/>
    <property type="match status" value="1"/>
</dbReference>
<dbReference type="RefSeq" id="WP_270663477.1">
    <property type="nucleotide sequence ID" value="NZ_CP170812.1"/>
</dbReference>
<comment type="caution">
    <text evidence="12">The sequence shown here is derived from an EMBL/GenBank/DDBJ whole genome shotgun (WGS) entry which is preliminary data.</text>
</comment>
<dbReference type="GO" id="GO:0000725">
    <property type="term" value="P:recombinational repair"/>
    <property type="evidence" value="ECO:0007669"/>
    <property type="project" value="TreeGrafter"/>
</dbReference>